<dbReference type="AlphaFoldDB" id="A0A072TSQ7"/>
<accession>A0A072TSQ7</accession>
<evidence type="ECO:0000313" key="1">
    <source>
        <dbReference type="EMBL" id="KEH16595.1"/>
    </source>
</evidence>
<dbReference type="Proteomes" id="UP000002051">
    <property type="component" value="Unassembled WGS sequence"/>
</dbReference>
<dbReference type="EnsemblPlants" id="KEH16595">
    <property type="protein sequence ID" value="KEH16595"/>
    <property type="gene ID" value="MTR_0137s0060"/>
</dbReference>
<reference evidence="1 3" key="2">
    <citation type="journal article" date="2014" name="BMC Genomics">
        <title>An improved genome release (version Mt4.0) for the model legume Medicago truncatula.</title>
        <authorList>
            <person name="Tang H."/>
            <person name="Krishnakumar V."/>
            <person name="Bidwell S."/>
            <person name="Rosen B."/>
            <person name="Chan A."/>
            <person name="Zhou S."/>
            <person name="Gentzbittel L."/>
            <person name="Childs K.L."/>
            <person name="Yandell M."/>
            <person name="Gundlach H."/>
            <person name="Mayer K.F."/>
            <person name="Schwartz D.C."/>
            <person name="Town C.D."/>
        </authorList>
    </citation>
    <scope>GENOME REANNOTATION</scope>
    <source>
        <strain evidence="1">A17</strain>
        <strain evidence="2 3">cv. Jemalong A17</strain>
    </source>
</reference>
<organism evidence="1 3">
    <name type="scientific">Medicago truncatula</name>
    <name type="common">Barrel medic</name>
    <name type="synonym">Medicago tribuloides</name>
    <dbReference type="NCBI Taxonomy" id="3880"/>
    <lineage>
        <taxon>Eukaryota</taxon>
        <taxon>Viridiplantae</taxon>
        <taxon>Streptophyta</taxon>
        <taxon>Embryophyta</taxon>
        <taxon>Tracheophyta</taxon>
        <taxon>Spermatophyta</taxon>
        <taxon>Magnoliopsida</taxon>
        <taxon>eudicotyledons</taxon>
        <taxon>Gunneridae</taxon>
        <taxon>Pentapetalae</taxon>
        <taxon>rosids</taxon>
        <taxon>fabids</taxon>
        <taxon>Fabales</taxon>
        <taxon>Fabaceae</taxon>
        <taxon>Papilionoideae</taxon>
        <taxon>50 kb inversion clade</taxon>
        <taxon>NPAAA clade</taxon>
        <taxon>Hologalegina</taxon>
        <taxon>IRL clade</taxon>
        <taxon>Trifolieae</taxon>
        <taxon>Medicago</taxon>
    </lineage>
</organism>
<dbReference type="HOGENOM" id="CLU_2816346_0_0_1"/>
<evidence type="ECO:0000313" key="2">
    <source>
        <dbReference type="EnsemblPlants" id="KEH16595"/>
    </source>
</evidence>
<keyword evidence="3" id="KW-1185">Reference proteome</keyword>
<dbReference type="EMBL" id="KL402862">
    <property type="protein sequence ID" value="KEH16595.1"/>
    <property type="molecule type" value="Genomic_DNA"/>
</dbReference>
<evidence type="ECO:0000313" key="3">
    <source>
        <dbReference type="Proteomes" id="UP000002051"/>
    </source>
</evidence>
<name>A0A072TSQ7_MEDTR</name>
<gene>
    <name evidence="1" type="ORF">MTR_0137s0060</name>
</gene>
<protein>
    <submittedName>
        <fullName evidence="1 2">Uncharacterized protein</fullName>
    </submittedName>
</protein>
<sequence>MAGDLNEGVLPNKRRTALEEFVDRPKKRGVCERKHSFSILISSAGHPVSSEMLLSSDSAIKLWKVFN</sequence>
<reference evidence="2" key="3">
    <citation type="submission" date="2015-06" db="UniProtKB">
        <authorList>
            <consortium name="EnsemblPlants"/>
        </authorList>
    </citation>
    <scope>IDENTIFICATION</scope>
    <source>
        <strain evidence="2">cv. Jemalong A17</strain>
    </source>
</reference>
<proteinExistence type="predicted"/>
<reference evidence="1 3" key="1">
    <citation type="journal article" date="2011" name="Nature">
        <title>The Medicago genome provides insight into the evolution of rhizobial symbioses.</title>
        <authorList>
            <person name="Young N.D."/>
            <person name="Debelle F."/>
            <person name="Oldroyd G.E."/>
            <person name="Geurts R."/>
            <person name="Cannon S.B."/>
            <person name="Udvardi M.K."/>
            <person name="Benedito V.A."/>
            <person name="Mayer K.F."/>
            <person name="Gouzy J."/>
            <person name="Schoof H."/>
            <person name="Van de Peer Y."/>
            <person name="Proost S."/>
            <person name="Cook D.R."/>
            <person name="Meyers B.C."/>
            <person name="Spannagl M."/>
            <person name="Cheung F."/>
            <person name="De Mita S."/>
            <person name="Krishnakumar V."/>
            <person name="Gundlach H."/>
            <person name="Zhou S."/>
            <person name="Mudge J."/>
            <person name="Bharti A.K."/>
            <person name="Murray J.D."/>
            <person name="Naoumkina M.A."/>
            <person name="Rosen B."/>
            <person name="Silverstein K.A."/>
            <person name="Tang H."/>
            <person name="Rombauts S."/>
            <person name="Zhao P.X."/>
            <person name="Zhou P."/>
            <person name="Barbe V."/>
            <person name="Bardou P."/>
            <person name="Bechner M."/>
            <person name="Bellec A."/>
            <person name="Berger A."/>
            <person name="Berges H."/>
            <person name="Bidwell S."/>
            <person name="Bisseling T."/>
            <person name="Choisne N."/>
            <person name="Couloux A."/>
            <person name="Denny R."/>
            <person name="Deshpande S."/>
            <person name="Dai X."/>
            <person name="Doyle J.J."/>
            <person name="Dudez A.M."/>
            <person name="Farmer A.D."/>
            <person name="Fouteau S."/>
            <person name="Franken C."/>
            <person name="Gibelin C."/>
            <person name="Gish J."/>
            <person name="Goldstein S."/>
            <person name="Gonzalez A.J."/>
            <person name="Green P.J."/>
            <person name="Hallab A."/>
            <person name="Hartog M."/>
            <person name="Hua A."/>
            <person name="Humphray S.J."/>
            <person name="Jeong D.H."/>
            <person name="Jing Y."/>
            <person name="Jocker A."/>
            <person name="Kenton S.M."/>
            <person name="Kim D.J."/>
            <person name="Klee K."/>
            <person name="Lai H."/>
            <person name="Lang C."/>
            <person name="Lin S."/>
            <person name="Macmil S.L."/>
            <person name="Magdelenat G."/>
            <person name="Matthews L."/>
            <person name="McCorrison J."/>
            <person name="Monaghan E.L."/>
            <person name="Mun J.H."/>
            <person name="Najar F.Z."/>
            <person name="Nicholson C."/>
            <person name="Noirot C."/>
            <person name="O'Bleness M."/>
            <person name="Paule C.R."/>
            <person name="Poulain J."/>
            <person name="Prion F."/>
            <person name="Qin B."/>
            <person name="Qu C."/>
            <person name="Retzel E.F."/>
            <person name="Riddle C."/>
            <person name="Sallet E."/>
            <person name="Samain S."/>
            <person name="Samson N."/>
            <person name="Sanders I."/>
            <person name="Saurat O."/>
            <person name="Scarpelli C."/>
            <person name="Schiex T."/>
            <person name="Segurens B."/>
            <person name="Severin A.J."/>
            <person name="Sherrier D.J."/>
            <person name="Shi R."/>
            <person name="Sims S."/>
            <person name="Singer S.R."/>
            <person name="Sinharoy S."/>
            <person name="Sterck L."/>
            <person name="Viollet A."/>
            <person name="Wang B.B."/>
            <person name="Wang K."/>
            <person name="Wang M."/>
            <person name="Wang X."/>
            <person name="Warfsmann J."/>
            <person name="Weissenbach J."/>
            <person name="White D.D."/>
            <person name="White J.D."/>
            <person name="Wiley G.B."/>
            <person name="Wincker P."/>
            <person name="Xing Y."/>
            <person name="Yang L."/>
            <person name="Yao Z."/>
            <person name="Ying F."/>
            <person name="Zhai J."/>
            <person name="Zhou L."/>
            <person name="Zuber A."/>
            <person name="Denarie J."/>
            <person name="Dixon R.A."/>
            <person name="May G.D."/>
            <person name="Schwartz D.C."/>
            <person name="Rogers J."/>
            <person name="Quetier F."/>
            <person name="Town C.D."/>
            <person name="Roe B.A."/>
        </authorList>
    </citation>
    <scope>NUCLEOTIDE SEQUENCE [LARGE SCALE GENOMIC DNA]</scope>
    <source>
        <strain evidence="1">A17</strain>
        <strain evidence="2 3">cv. Jemalong A17</strain>
    </source>
</reference>